<dbReference type="PANTHER" id="PTHR30040">
    <property type="entry name" value="THIAMINE BIOSYNTHESIS LIPOPROTEIN APBE"/>
    <property type="match status" value="1"/>
</dbReference>
<evidence type="ECO:0000256" key="4">
    <source>
        <dbReference type="ARBA" id="ARBA00022630"/>
    </source>
</evidence>
<dbReference type="AlphaFoldDB" id="A0A6N7S3Z7"/>
<keyword evidence="6 10" id="KW-0479">Metal-binding</keyword>
<dbReference type="Gene3D" id="3.10.520.10">
    <property type="entry name" value="ApbE-like domains"/>
    <property type="match status" value="1"/>
</dbReference>
<evidence type="ECO:0000256" key="10">
    <source>
        <dbReference type="RuleBase" id="RU363002"/>
    </source>
</evidence>
<keyword evidence="10" id="KW-0732">Signal</keyword>
<evidence type="ECO:0000313" key="12">
    <source>
        <dbReference type="EMBL" id="MSC32111.1"/>
    </source>
</evidence>
<sequence length="400" mass="44196">MSNFLKAFSSILIILCLSLISGCTLQKSHETDQEKTFTNYFDVLTDSDGNLVLPLNTTVQLTMTDEKILGEATVLAEAELFDWHRLADSHHRYLDDQGNELHNVAYINQHPQETIPLDPRLFAMLSTALDLSQQSDGLFHPLLGSLSSLWESKFAPFPTENTDPDPAVIQDLVGCLPAAANLDAVIQLDQKSQSIRFDPGVCEGSLQISLGAMAKGYILDQLADMLKQFNTPFLLDAGSSSLIAWSPPASPKAWNIGVRDPSGSSAMLYAFSLTAGAVSTSADDQHYFLLSDGDQQLRRHHILNPHTGYSENWLRSVTLCASDQAGILDVLSTVLYNIEDPAERQAMIHRFEEIAQLKIDYAWCEPAESGLKLTLSKSMEQRRLISAAWPDSLEVEIRGE</sequence>
<evidence type="ECO:0000313" key="11">
    <source>
        <dbReference type="EMBL" id="MSA88564.1"/>
    </source>
</evidence>
<dbReference type="InterPro" id="IPR024932">
    <property type="entry name" value="ApbE"/>
</dbReference>
<reference evidence="13 14" key="1">
    <citation type="journal article" date="2019" name="Nat. Med.">
        <title>A library of human gut bacterial isolates paired with longitudinal multiomics data enables mechanistic microbiome research.</title>
        <authorList>
            <person name="Poyet M."/>
            <person name="Groussin M."/>
            <person name="Gibbons S.M."/>
            <person name="Avila-Pacheco J."/>
            <person name="Jiang X."/>
            <person name="Kearney S.M."/>
            <person name="Perrotta A.R."/>
            <person name="Berdy B."/>
            <person name="Zhao S."/>
            <person name="Lieberman T.D."/>
            <person name="Swanson P.K."/>
            <person name="Smith M."/>
            <person name="Roesemann S."/>
            <person name="Alexander J.E."/>
            <person name="Rich S.A."/>
            <person name="Livny J."/>
            <person name="Vlamakis H."/>
            <person name="Clish C."/>
            <person name="Bullock K."/>
            <person name="Deik A."/>
            <person name="Scott J."/>
            <person name="Pierce K.A."/>
            <person name="Xavier R.J."/>
            <person name="Alm E.J."/>
        </authorList>
    </citation>
    <scope>NUCLEOTIDE SEQUENCE [LARGE SCALE GENOMIC DNA]</scope>
    <source>
        <strain evidence="11 13">BIOML-A4</strain>
        <strain evidence="12 14">BIOML-A5</strain>
    </source>
</reference>
<dbReference type="Proteomes" id="UP000433575">
    <property type="component" value="Unassembled WGS sequence"/>
</dbReference>
<dbReference type="GO" id="GO:0005886">
    <property type="term" value="C:plasma membrane"/>
    <property type="evidence" value="ECO:0007669"/>
    <property type="project" value="UniProtKB-SubCell"/>
</dbReference>
<comment type="cofactor">
    <cofactor evidence="1 10">
        <name>Mg(2+)</name>
        <dbReference type="ChEBI" id="CHEBI:18420"/>
    </cofactor>
</comment>
<keyword evidence="10" id="KW-1003">Cell membrane</keyword>
<dbReference type="EC" id="2.7.1.180" evidence="2 10"/>
<dbReference type="PANTHER" id="PTHR30040:SF2">
    <property type="entry name" value="FAD:PROTEIN FMN TRANSFERASE"/>
    <property type="match status" value="1"/>
</dbReference>
<accession>A0A6N7S3Z7</accession>
<dbReference type="EMBL" id="WKPI01000003">
    <property type="protein sequence ID" value="MSC32111.1"/>
    <property type="molecule type" value="Genomic_DNA"/>
</dbReference>
<evidence type="ECO:0000256" key="6">
    <source>
        <dbReference type="ARBA" id="ARBA00022723"/>
    </source>
</evidence>
<dbReference type="SUPFAM" id="SSF143631">
    <property type="entry name" value="ApbE-like"/>
    <property type="match status" value="1"/>
</dbReference>
<evidence type="ECO:0000313" key="13">
    <source>
        <dbReference type="Proteomes" id="UP000433575"/>
    </source>
</evidence>
<dbReference type="InterPro" id="IPR003374">
    <property type="entry name" value="ApbE-like_sf"/>
</dbReference>
<evidence type="ECO:0000256" key="1">
    <source>
        <dbReference type="ARBA" id="ARBA00001946"/>
    </source>
</evidence>
<comment type="similarity">
    <text evidence="10">Belongs to the ApbE family.</text>
</comment>
<keyword evidence="5 10" id="KW-0808">Transferase</keyword>
<keyword evidence="14" id="KW-1185">Reference proteome</keyword>
<keyword evidence="8 10" id="KW-0460">Magnesium</keyword>
<comment type="catalytic activity">
    <reaction evidence="9 10">
        <text>L-threonyl-[protein] + FAD = FMN-L-threonyl-[protein] + AMP + H(+)</text>
        <dbReference type="Rhea" id="RHEA:36847"/>
        <dbReference type="Rhea" id="RHEA-COMP:11060"/>
        <dbReference type="Rhea" id="RHEA-COMP:11061"/>
        <dbReference type="ChEBI" id="CHEBI:15378"/>
        <dbReference type="ChEBI" id="CHEBI:30013"/>
        <dbReference type="ChEBI" id="CHEBI:57692"/>
        <dbReference type="ChEBI" id="CHEBI:74257"/>
        <dbReference type="ChEBI" id="CHEBI:456215"/>
        <dbReference type="EC" id="2.7.1.180"/>
    </reaction>
</comment>
<keyword evidence="4 10" id="KW-0285">Flavoprotein</keyword>
<dbReference type="GO" id="GO:0046872">
    <property type="term" value="F:metal ion binding"/>
    <property type="evidence" value="ECO:0007669"/>
    <property type="project" value="UniProtKB-UniRule"/>
</dbReference>
<evidence type="ECO:0000313" key="14">
    <source>
        <dbReference type="Proteomes" id="UP000480929"/>
    </source>
</evidence>
<keyword evidence="7 10" id="KW-0274">FAD</keyword>
<evidence type="ECO:0000256" key="7">
    <source>
        <dbReference type="ARBA" id="ARBA00022827"/>
    </source>
</evidence>
<dbReference type="Proteomes" id="UP000480929">
    <property type="component" value="Unassembled WGS sequence"/>
</dbReference>
<keyword evidence="10" id="KW-0449">Lipoprotein</keyword>
<feature type="chain" id="PRO_5039748767" description="FAD:protein FMN transferase" evidence="10">
    <location>
        <begin position="27"/>
        <end position="400"/>
    </location>
</feature>
<dbReference type="RefSeq" id="WP_154238093.1">
    <property type="nucleotide sequence ID" value="NZ_CALJPI010000141.1"/>
</dbReference>
<protein>
    <recommendedName>
        <fullName evidence="3 10">FAD:protein FMN transferase</fullName>
        <ecNumber evidence="2 10">2.7.1.180</ecNumber>
    </recommendedName>
</protein>
<name>A0A6N7S3Z7_9FIRM</name>
<evidence type="ECO:0000256" key="9">
    <source>
        <dbReference type="ARBA" id="ARBA00048540"/>
    </source>
</evidence>
<dbReference type="EMBL" id="WKPJ01000004">
    <property type="protein sequence ID" value="MSA88564.1"/>
    <property type="molecule type" value="Genomic_DNA"/>
</dbReference>
<comment type="caution">
    <text evidence="11">The sequence shown here is derived from an EMBL/GenBank/DDBJ whole genome shotgun (WGS) entry which is preliminary data.</text>
</comment>
<comment type="subcellular location">
    <subcellularLocation>
        <location evidence="10">Cell inner membrane</location>
        <topology evidence="10">Lipid-anchor</topology>
        <orientation evidence="10">Periplasmic side</orientation>
    </subcellularLocation>
</comment>
<proteinExistence type="inferred from homology"/>
<dbReference type="PROSITE" id="PS51257">
    <property type="entry name" value="PROKAR_LIPOPROTEIN"/>
    <property type="match status" value="1"/>
</dbReference>
<comment type="function">
    <text evidence="10">Flavin transferase that catalyzes the transfer of the FMN moiety of FAD and its covalent binding to the hydroxyl group of a threonine residue in a target flavoprotein.</text>
</comment>
<organism evidence="11 13">
    <name type="scientific">Holdemania massiliensis</name>
    <dbReference type="NCBI Taxonomy" id="1468449"/>
    <lineage>
        <taxon>Bacteria</taxon>
        <taxon>Bacillati</taxon>
        <taxon>Bacillota</taxon>
        <taxon>Erysipelotrichia</taxon>
        <taxon>Erysipelotrichales</taxon>
        <taxon>Erysipelotrichaceae</taxon>
        <taxon>Holdemania</taxon>
    </lineage>
</organism>
<evidence type="ECO:0000256" key="3">
    <source>
        <dbReference type="ARBA" id="ARBA00016337"/>
    </source>
</evidence>
<keyword evidence="10" id="KW-0997">Cell inner membrane</keyword>
<evidence type="ECO:0000256" key="2">
    <source>
        <dbReference type="ARBA" id="ARBA00011955"/>
    </source>
</evidence>
<dbReference type="GO" id="GO:0016740">
    <property type="term" value="F:transferase activity"/>
    <property type="evidence" value="ECO:0007669"/>
    <property type="project" value="UniProtKB-UniRule"/>
</dbReference>
<dbReference type="OrthoDB" id="9778595at2"/>
<evidence type="ECO:0000256" key="8">
    <source>
        <dbReference type="ARBA" id="ARBA00022842"/>
    </source>
</evidence>
<dbReference type="Pfam" id="PF02424">
    <property type="entry name" value="ApbE"/>
    <property type="match status" value="1"/>
</dbReference>
<keyword evidence="10" id="KW-0472">Membrane</keyword>
<evidence type="ECO:0000256" key="5">
    <source>
        <dbReference type="ARBA" id="ARBA00022679"/>
    </source>
</evidence>
<gene>
    <name evidence="12" type="ORF">GKD88_03150</name>
    <name evidence="11" type="ORF">GKE08_04420</name>
</gene>
<feature type="signal peptide" evidence="10">
    <location>
        <begin position="1"/>
        <end position="26"/>
    </location>
</feature>